<sequence length="434" mass="48658">MQPFSLLPAMLLLAAASAQEATWTCPAASNTNATIALDDKNYTYNIQCDTHYFGDEITRFYVQDSNLQTCAQSCSQHQDANAPCKAATVVSMTSTCILRSAVGDIAQRPGLLTAVLESVVSCGTSRHEIAKRVRVCDVSPNISRRRPRFLVSLEYLQHSRRLKAVKIPSLDPSTISRLNVPSQITFAMMRRSQNKAPETLNADFFELLDEADVLKQEIEQAKGNVGRLKDALLQAEQEQSEKECKLDENLSQQLEIRKRIKQLASQAKFESDLQQTPQLPTRKRIKLGSPDATYDARPTALPSSTQDRPGLVPNPVWSQATWKDYLILAKDQVQLNGYTCLNHKFANIVLVDDAWHELFCQMCGANCSKDGWKGDFFCMDALKIHMTKAHWDAVGHYRSELEDSDIVKDFHKLSAEEIKALRSGKMTIKAVRGY</sequence>
<evidence type="ECO:0000313" key="5">
    <source>
        <dbReference type="Proteomes" id="UP000070133"/>
    </source>
</evidence>
<evidence type="ECO:0000256" key="3">
    <source>
        <dbReference type="SAM" id="SignalP"/>
    </source>
</evidence>
<gene>
    <name evidence="4" type="ORF">AC578_4995</name>
</gene>
<feature type="signal peptide" evidence="3">
    <location>
        <begin position="1"/>
        <end position="18"/>
    </location>
</feature>
<feature type="coiled-coil region" evidence="1">
    <location>
        <begin position="204"/>
        <end position="248"/>
    </location>
</feature>
<accession>A0A139H971</accession>
<reference evidence="4 5" key="1">
    <citation type="submission" date="2015-07" db="EMBL/GenBank/DDBJ databases">
        <title>Comparative genomics of the Sigatoka disease complex on banana suggests a link between parallel evolutionary changes in Pseudocercospora fijiensis and Pseudocercospora eumusae and increased virulence on the banana host.</title>
        <authorList>
            <person name="Chang T.-C."/>
            <person name="Salvucci A."/>
            <person name="Crous P.W."/>
            <person name="Stergiopoulos I."/>
        </authorList>
    </citation>
    <scope>NUCLEOTIDE SEQUENCE [LARGE SCALE GENOMIC DNA]</scope>
    <source>
        <strain evidence="4 5">CBS 114824</strain>
    </source>
</reference>
<dbReference type="EMBL" id="LFZN01000102">
    <property type="protein sequence ID" value="KXS98979.1"/>
    <property type="molecule type" value="Genomic_DNA"/>
</dbReference>
<dbReference type="OrthoDB" id="3625104at2759"/>
<evidence type="ECO:0000313" key="4">
    <source>
        <dbReference type="EMBL" id="KXS98979.1"/>
    </source>
</evidence>
<dbReference type="Proteomes" id="UP000070133">
    <property type="component" value="Unassembled WGS sequence"/>
</dbReference>
<keyword evidence="5" id="KW-1185">Reference proteome</keyword>
<protein>
    <recommendedName>
        <fullName evidence="6">Apple domain-containing protein</fullName>
    </recommendedName>
</protein>
<proteinExistence type="predicted"/>
<comment type="caution">
    <text evidence="4">The sequence shown here is derived from an EMBL/GenBank/DDBJ whole genome shotgun (WGS) entry which is preliminary data.</text>
</comment>
<keyword evidence="3" id="KW-0732">Signal</keyword>
<evidence type="ECO:0000256" key="2">
    <source>
        <dbReference type="SAM" id="MobiDB-lite"/>
    </source>
</evidence>
<name>A0A139H971_9PEZI</name>
<feature type="region of interest" description="Disordered" evidence="2">
    <location>
        <begin position="287"/>
        <end position="312"/>
    </location>
</feature>
<evidence type="ECO:0008006" key="6">
    <source>
        <dbReference type="Google" id="ProtNLM"/>
    </source>
</evidence>
<dbReference type="AlphaFoldDB" id="A0A139H971"/>
<evidence type="ECO:0000256" key="1">
    <source>
        <dbReference type="SAM" id="Coils"/>
    </source>
</evidence>
<keyword evidence="1" id="KW-0175">Coiled coil</keyword>
<organism evidence="4 5">
    <name type="scientific">Pseudocercospora eumusae</name>
    <dbReference type="NCBI Taxonomy" id="321146"/>
    <lineage>
        <taxon>Eukaryota</taxon>
        <taxon>Fungi</taxon>
        <taxon>Dikarya</taxon>
        <taxon>Ascomycota</taxon>
        <taxon>Pezizomycotina</taxon>
        <taxon>Dothideomycetes</taxon>
        <taxon>Dothideomycetidae</taxon>
        <taxon>Mycosphaerellales</taxon>
        <taxon>Mycosphaerellaceae</taxon>
        <taxon>Pseudocercospora</taxon>
    </lineage>
</organism>
<feature type="chain" id="PRO_5007806382" description="Apple domain-containing protein" evidence="3">
    <location>
        <begin position="19"/>
        <end position="434"/>
    </location>
</feature>